<protein>
    <recommendedName>
        <fullName evidence="4">BTB domain-containing protein</fullName>
    </recommendedName>
</protein>
<gene>
    <name evidence="2" type="ORF">PMIN01_10473</name>
</gene>
<evidence type="ECO:0000313" key="3">
    <source>
        <dbReference type="Proteomes" id="UP000756921"/>
    </source>
</evidence>
<comment type="caution">
    <text evidence="2">The sequence shown here is derived from an EMBL/GenBank/DDBJ whole genome shotgun (WGS) entry which is preliminary data.</text>
</comment>
<name>A0A9P6KM97_9PLEO</name>
<accession>A0A9P6KM97</accession>
<evidence type="ECO:0000256" key="1">
    <source>
        <dbReference type="SAM" id="MobiDB-lite"/>
    </source>
</evidence>
<dbReference type="Proteomes" id="UP000756921">
    <property type="component" value="Unassembled WGS sequence"/>
</dbReference>
<dbReference type="EMBL" id="WJXW01000012">
    <property type="protein sequence ID" value="KAF9731456.1"/>
    <property type="molecule type" value="Genomic_DNA"/>
</dbReference>
<feature type="region of interest" description="Disordered" evidence="1">
    <location>
        <begin position="166"/>
        <end position="185"/>
    </location>
</feature>
<reference evidence="2" key="1">
    <citation type="journal article" date="2020" name="Mol. Plant Microbe Interact.">
        <title>Genome Sequence of the Biocontrol Agent Coniothyrium minitans strain Conio (IMI 134523).</title>
        <authorList>
            <person name="Patel D."/>
            <person name="Shittu T.A."/>
            <person name="Baroncelli R."/>
            <person name="Muthumeenakshi S."/>
            <person name="Osborne T.H."/>
            <person name="Janganan T.K."/>
            <person name="Sreenivasaprasad S."/>
        </authorList>
    </citation>
    <scope>NUCLEOTIDE SEQUENCE</scope>
    <source>
        <strain evidence="2">Conio</strain>
    </source>
</reference>
<organism evidence="2 3">
    <name type="scientific">Paraphaeosphaeria minitans</name>
    <dbReference type="NCBI Taxonomy" id="565426"/>
    <lineage>
        <taxon>Eukaryota</taxon>
        <taxon>Fungi</taxon>
        <taxon>Dikarya</taxon>
        <taxon>Ascomycota</taxon>
        <taxon>Pezizomycotina</taxon>
        <taxon>Dothideomycetes</taxon>
        <taxon>Pleosporomycetidae</taxon>
        <taxon>Pleosporales</taxon>
        <taxon>Massarineae</taxon>
        <taxon>Didymosphaeriaceae</taxon>
        <taxon>Paraphaeosphaeria</taxon>
    </lineage>
</organism>
<feature type="compositionally biased region" description="Basic and acidic residues" evidence="1">
    <location>
        <begin position="174"/>
        <end position="185"/>
    </location>
</feature>
<proteinExistence type="predicted"/>
<sequence length="295" mass="34320">MVNTSRYPLHTSEWTKLPQYEDRPIMSDHRNKVDVEGIGPAMEEKLCLPQSLRRKRPRADSVFGAIEESSAKRIKVPELKRVQAEQFPAFTGMITIYAKNKNRKRQPLSLHIERDRASSEFIAQSLMSDFFSDWNTTLPKPIDLTHEDPSLVKHYVQWVNTRNISTRKKPRRVSQQEKSRPDYKEEMTLDTEQLALCYSLGERLEDAQYCNALLCTMRYYGEKEEFPPSDRAVAVTYDQTSSDSPVMKMMVDFWAYAGNPLWLESKSVRNAICTEFFDDLRGKRLSRGQTMQTLT</sequence>
<dbReference type="OrthoDB" id="3782588at2759"/>
<evidence type="ECO:0008006" key="4">
    <source>
        <dbReference type="Google" id="ProtNLM"/>
    </source>
</evidence>
<evidence type="ECO:0000313" key="2">
    <source>
        <dbReference type="EMBL" id="KAF9731456.1"/>
    </source>
</evidence>
<keyword evidence="3" id="KW-1185">Reference proteome</keyword>
<dbReference type="AlphaFoldDB" id="A0A9P6KM97"/>